<dbReference type="PRINTS" id="PR00081">
    <property type="entry name" value="GDHRDH"/>
</dbReference>
<dbReference type="PANTHER" id="PTHR24320">
    <property type="entry name" value="RETINOL DEHYDROGENASE"/>
    <property type="match status" value="1"/>
</dbReference>
<comment type="caution">
    <text evidence="4">The sequence shown here is derived from an EMBL/GenBank/DDBJ whole genome shotgun (WGS) entry which is preliminary data.</text>
</comment>
<gene>
    <name evidence="4" type="ORF">CT0861_02068</name>
</gene>
<keyword evidence="5" id="KW-1185">Reference proteome</keyword>
<sequence>MFRSFTNFCTRSTWTQSFPPPPTFTEKDVLPGSQVGKVFIVTGGNSGLGRELVKLLYPTGATIYVAARSQERAERAIAEIKAAEPAAATPSRLKYLHLDLNDLTTIKPSAAAFASQETQLDILWNNAGIGGAPAGTTTAQGIEGHMGVNCVAPLLFTEELVPQLRVAAAQRPPGSVRIVWASSLSMETLSPPGGIDFALLGKGATEVPSRDYAMSKCGNWFLAMEGAKRHGPDGIISVAENPGQLDTDVWRYQSSLLMMGVRRTLHDRKLGAYTMLYAGFSQDVTQERNGAYVLPWGRLLDIMDFPRRDITEAINAGQPTKFWEWCTEQWGDYV</sequence>
<protein>
    <submittedName>
        <fullName evidence="4">Short-chain dehydrogenase protein</fullName>
    </submittedName>
</protein>
<accession>A0A166VAE5</accession>
<dbReference type="GO" id="GO:0016491">
    <property type="term" value="F:oxidoreductase activity"/>
    <property type="evidence" value="ECO:0007669"/>
    <property type="project" value="UniProtKB-KW"/>
</dbReference>
<reference evidence="4 5" key="1">
    <citation type="submission" date="2015-06" db="EMBL/GenBank/DDBJ databases">
        <title>Survival trade-offs in plant roots during colonization by closely related pathogenic and mutualistic fungi.</title>
        <authorList>
            <person name="Hacquard S."/>
            <person name="Kracher B."/>
            <person name="Hiruma K."/>
            <person name="Weinman A."/>
            <person name="Muench P."/>
            <person name="Garrido Oter R."/>
            <person name="Ver Loren van Themaat E."/>
            <person name="Dallerey J.-F."/>
            <person name="Damm U."/>
            <person name="Henrissat B."/>
            <person name="Lespinet O."/>
            <person name="Thon M."/>
            <person name="Kemen E."/>
            <person name="McHardy A.C."/>
            <person name="Schulze-Lefert P."/>
            <person name="O'Connell R.J."/>
        </authorList>
    </citation>
    <scope>NUCLEOTIDE SEQUENCE [LARGE SCALE GENOMIC DNA]</scope>
    <source>
        <strain evidence="4 5">0861</strain>
    </source>
</reference>
<dbReference type="SUPFAM" id="SSF51735">
    <property type="entry name" value="NAD(P)-binding Rossmann-fold domains"/>
    <property type="match status" value="1"/>
</dbReference>
<dbReference type="Proteomes" id="UP000076552">
    <property type="component" value="Unassembled WGS sequence"/>
</dbReference>
<dbReference type="InterPro" id="IPR036291">
    <property type="entry name" value="NAD(P)-bd_dom_sf"/>
</dbReference>
<evidence type="ECO:0000256" key="1">
    <source>
        <dbReference type="ARBA" id="ARBA00006484"/>
    </source>
</evidence>
<keyword evidence="2" id="KW-0521">NADP</keyword>
<dbReference type="AlphaFoldDB" id="A0A166VAE5"/>
<comment type="similarity">
    <text evidence="1">Belongs to the short-chain dehydrogenases/reductases (SDR) family.</text>
</comment>
<evidence type="ECO:0000256" key="2">
    <source>
        <dbReference type="ARBA" id="ARBA00022857"/>
    </source>
</evidence>
<dbReference type="STRING" id="708197.A0A166VAE5"/>
<dbReference type="PANTHER" id="PTHR24320:SF236">
    <property type="entry name" value="SHORT-CHAIN DEHYDROGENASE-RELATED"/>
    <property type="match status" value="1"/>
</dbReference>
<proteinExistence type="inferred from homology"/>
<name>A0A166VAE5_9PEZI</name>
<keyword evidence="3" id="KW-0560">Oxidoreductase</keyword>
<organism evidence="4 5">
    <name type="scientific">Colletotrichum tofieldiae</name>
    <dbReference type="NCBI Taxonomy" id="708197"/>
    <lineage>
        <taxon>Eukaryota</taxon>
        <taxon>Fungi</taxon>
        <taxon>Dikarya</taxon>
        <taxon>Ascomycota</taxon>
        <taxon>Pezizomycotina</taxon>
        <taxon>Sordariomycetes</taxon>
        <taxon>Hypocreomycetidae</taxon>
        <taxon>Glomerellales</taxon>
        <taxon>Glomerellaceae</taxon>
        <taxon>Colletotrichum</taxon>
        <taxon>Colletotrichum spaethianum species complex</taxon>
    </lineage>
</organism>
<dbReference type="Pfam" id="PF00106">
    <property type="entry name" value="adh_short"/>
    <property type="match status" value="1"/>
</dbReference>
<dbReference type="Gene3D" id="3.40.50.720">
    <property type="entry name" value="NAD(P)-binding Rossmann-like Domain"/>
    <property type="match status" value="1"/>
</dbReference>
<evidence type="ECO:0000256" key="3">
    <source>
        <dbReference type="ARBA" id="ARBA00023002"/>
    </source>
</evidence>
<dbReference type="EMBL" id="LFIV01000033">
    <property type="protein sequence ID" value="KZL74358.1"/>
    <property type="molecule type" value="Genomic_DNA"/>
</dbReference>
<evidence type="ECO:0000313" key="5">
    <source>
        <dbReference type="Proteomes" id="UP000076552"/>
    </source>
</evidence>
<dbReference type="InterPro" id="IPR002347">
    <property type="entry name" value="SDR_fam"/>
</dbReference>
<evidence type="ECO:0000313" key="4">
    <source>
        <dbReference type="EMBL" id="KZL74358.1"/>
    </source>
</evidence>